<dbReference type="InterPro" id="IPR015793">
    <property type="entry name" value="Pyrv_Knase_brl"/>
</dbReference>
<feature type="domain" description="Pyruvate kinase C-terminal" evidence="16">
    <location>
        <begin position="357"/>
        <end position="468"/>
    </location>
</feature>
<comment type="cofactor">
    <cofactor evidence="1">
        <name>K(+)</name>
        <dbReference type="ChEBI" id="CHEBI:29103"/>
    </cofactor>
</comment>
<dbReference type="EC" id="2.7.1.40" evidence="4 13"/>
<dbReference type="AlphaFoldDB" id="A0A9D1L4N7"/>
<evidence type="ECO:0000256" key="5">
    <source>
        <dbReference type="ARBA" id="ARBA00022679"/>
    </source>
</evidence>
<evidence type="ECO:0000256" key="7">
    <source>
        <dbReference type="ARBA" id="ARBA00022741"/>
    </source>
</evidence>
<evidence type="ECO:0000256" key="2">
    <source>
        <dbReference type="ARBA" id="ARBA00004997"/>
    </source>
</evidence>
<dbReference type="Proteomes" id="UP000824087">
    <property type="component" value="Unassembled WGS sequence"/>
</dbReference>
<dbReference type="SUPFAM" id="SSF50800">
    <property type="entry name" value="PK beta-barrel domain-like"/>
    <property type="match status" value="1"/>
</dbReference>
<evidence type="ECO:0000256" key="6">
    <source>
        <dbReference type="ARBA" id="ARBA00022723"/>
    </source>
</evidence>
<comment type="similarity">
    <text evidence="3 14">Belongs to the pyruvate kinase family.</text>
</comment>
<evidence type="ECO:0000256" key="12">
    <source>
        <dbReference type="ARBA" id="ARBA00023317"/>
    </source>
</evidence>
<dbReference type="Gene3D" id="2.40.33.10">
    <property type="entry name" value="PK beta-barrel domain-like"/>
    <property type="match status" value="1"/>
</dbReference>
<keyword evidence="11 14" id="KW-0324">Glycolysis</keyword>
<dbReference type="Gene3D" id="3.20.20.60">
    <property type="entry name" value="Phosphoenolpyruvate-binding domains"/>
    <property type="match status" value="1"/>
</dbReference>
<dbReference type="GO" id="GO:0016301">
    <property type="term" value="F:kinase activity"/>
    <property type="evidence" value="ECO:0007669"/>
    <property type="project" value="UniProtKB-KW"/>
</dbReference>
<comment type="caution">
    <text evidence="17">The sequence shown here is derived from an EMBL/GenBank/DDBJ whole genome shotgun (WGS) entry which is preliminary data.</text>
</comment>
<sequence>MSKTKIVATVGPSSSEKDTLKEMIYSGMDVVLLNMTHATHSFCDDIIRKINELNKELDTNVAIMMDLQGPDVCINKLEEGEAELVDGEIVRIYMDDRVGNAKGFSTNYHKLLQEVKYNTTIKIDDGKIELEVIDKEEDALVCRIIQGGMISSHKTLNVIDTMLDIPFLSEKDKDDLAYANDHNIDYVALSFVTSAEDVLEVNDMLIDFENNHMGIIAKVEAQQALDEIDEIIRVSDGVMIARGDLGVSIPMERIPGIQKSIISKCHIAGKISIVATEMLSSMENSMRPTRAEVSDVANAVLDGVDAVMLSGETTIGIYPVETLGMMEKIIVSAEEDISYYDLLDKAMRTEKQDITGSIAYSVTECANRLKCKAILAPTMSGYTARKMSRFRPSCPIIAMSPDRDTVKSLALYFGVQPVYIKDFNNFDKLMDISVKTARQYVDMNPGDRIIITGGYPFHQVKHTNFMKIEQIES</sequence>
<dbReference type="InterPro" id="IPR036918">
    <property type="entry name" value="Pyrv_Knase_C_sf"/>
</dbReference>
<keyword evidence="10 14" id="KW-0460">Magnesium</keyword>
<dbReference type="InterPro" id="IPR001697">
    <property type="entry name" value="Pyr_Knase"/>
</dbReference>
<dbReference type="InterPro" id="IPR011037">
    <property type="entry name" value="Pyrv_Knase-like_insert_dom_sf"/>
</dbReference>
<dbReference type="Pfam" id="PF02887">
    <property type="entry name" value="PK_C"/>
    <property type="match status" value="1"/>
</dbReference>
<dbReference type="PRINTS" id="PR01050">
    <property type="entry name" value="PYRUVTKNASE"/>
</dbReference>
<comment type="catalytic activity">
    <reaction evidence="14">
        <text>pyruvate + ATP = phosphoenolpyruvate + ADP + H(+)</text>
        <dbReference type="Rhea" id="RHEA:18157"/>
        <dbReference type="ChEBI" id="CHEBI:15361"/>
        <dbReference type="ChEBI" id="CHEBI:15378"/>
        <dbReference type="ChEBI" id="CHEBI:30616"/>
        <dbReference type="ChEBI" id="CHEBI:58702"/>
        <dbReference type="ChEBI" id="CHEBI:456216"/>
        <dbReference type="EC" id="2.7.1.40"/>
    </reaction>
</comment>
<dbReference type="EMBL" id="DVML01000035">
    <property type="protein sequence ID" value="HIU23168.1"/>
    <property type="molecule type" value="Genomic_DNA"/>
</dbReference>
<dbReference type="GO" id="GO:0005524">
    <property type="term" value="F:ATP binding"/>
    <property type="evidence" value="ECO:0007669"/>
    <property type="project" value="UniProtKB-KW"/>
</dbReference>
<dbReference type="SUPFAM" id="SSF51621">
    <property type="entry name" value="Phosphoenolpyruvate/pyruvate domain"/>
    <property type="match status" value="1"/>
</dbReference>
<evidence type="ECO:0000259" key="16">
    <source>
        <dbReference type="Pfam" id="PF02887"/>
    </source>
</evidence>
<evidence type="ECO:0000313" key="18">
    <source>
        <dbReference type="Proteomes" id="UP000824087"/>
    </source>
</evidence>
<proteinExistence type="inferred from homology"/>
<keyword evidence="12 17" id="KW-0670">Pyruvate</keyword>
<gene>
    <name evidence="17" type="primary">pyk</name>
    <name evidence="17" type="ORF">IAD49_06250</name>
</gene>
<dbReference type="SUPFAM" id="SSF52935">
    <property type="entry name" value="PK C-terminal domain-like"/>
    <property type="match status" value="1"/>
</dbReference>
<organism evidence="17 18">
    <name type="scientific">Candidatus Fimihabitans intestinipullorum</name>
    <dbReference type="NCBI Taxonomy" id="2840820"/>
    <lineage>
        <taxon>Bacteria</taxon>
        <taxon>Bacillati</taxon>
        <taxon>Mycoplasmatota</taxon>
        <taxon>Mycoplasmatota incertae sedis</taxon>
        <taxon>Candidatus Fimihabitans</taxon>
    </lineage>
</organism>
<evidence type="ECO:0000313" key="17">
    <source>
        <dbReference type="EMBL" id="HIU23168.1"/>
    </source>
</evidence>
<dbReference type="InterPro" id="IPR015795">
    <property type="entry name" value="Pyrv_Knase_C"/>
</dbReference>
<evidence type="ECO:0000256" key="11">
    <source>
        <dbReference type="ARBA" id="ARBA00023152"/>
    </source>
</evidence>
<dbReference type="InterPro" id="IPR015806">
    <property type="entry name" value="Pyrv_Knase_insert_dom_sf"/>
</dbReference>
<name>A0A9D1L4N7_9BACT</name>
<reference evidence="17" key="2">
    <citation type="journal article" date="2021" name="PeerJ">
        <title>Extensive microbial diversity within the chicken gut microbiome revealed by metagenomics and culture.</title>
        <authorList>
            <person name="Gilroy R."/>
            <person name="Ravi A."/>
            <person name="Getino M."/>
            <person name="Pursley I."/>
            <person name="Horton D.L."/>
            <person name="Alikhan N.F."/>
            <person name="Baker D."/>
            <person name="Gharbi K."/>
            <person name="Hall N."/>
            <person name="Watson M."/>
            <person name="Adriaenssens E.M."/>
            <person name="Foster-Nyarko E."/>
            <person name="Jarju S."/>
            <person name="Secka A."/>
            <person name="Antonio M."/>
            <person name="Oren A."/>
            <person name="Chaudhuri R.R."/>
            <person name="La Ragione R."/>
            <person name="Hildebrand F."/>
            <person name="Pallen M.J."/>
        </authorList>
    </citation>
    <scope>NUCLEOTIDE SEQUENCE</scope>
    <source>
        <strain evidence="17">CHK197-8231</strain>
    </source>
</reference>
<comment type="pathway">
    <text evidence="2 14">Carbohydrate degradation; glycolysis; pyruvate from D-glyceraldehyde 3-phosphate: step 5/5.</text>
</comment>
<evidence type="ECO:0000256" key="13">
    <source>
        <dbReference type="NCBIfam" id="TIGR01064"/>
    </source>
</evidence>
<keyword evidence="5 14" id="KW-0808">Transferase</keyword>
<evidence type="ECO:0000256" key="10">
    <source>
        <dbReference type="ARBA" id="ARBA00022842"/>
    </source>
</evidence>
<feature type="domain" description="Pyruvate kinase barrel" evidence="15">
    <location>
        <begin position="2"/>
        <end position="322"/>
    </location>
</feature>
<dbReference type="PANTHER" id="PTHR11817">
    <property type="entry name" value="PYRUVATE KINASE"/>
    <property type="match status" value="1"/>
</dbReference>
<dbReference type="NCBIfam" id="TIGR01064">
    <property type="entry name" value="pyruv_kin"/>
    <property type="match status" value="1"/>
</dbReference>
<keyword evidence="8 14" id="KW-0418">Kinase</keyword>
<keyword evidence="9" id="KW-0067">ATP-binding</keyword>
<dbReference type="Pfam" id="PF00224">
    <property type="entry name" value="PK"/>
    <property type="match status" value="1"/>
</dbReference>
<dbReference type="GO" id="GO:0030955">
    <property type="term" value="F:potassium ion binding"/>
    <property type="evidence" value="ECO:0007669"/>
    <property type="project" value="UniProtKB-UniRule"/>
</dbReference>
<dbReference type="GO" id="GO:0000287">
    <property type="term" value="F:magnesium ion binding"/>
    <property type="evidence" value="ECO:0007669"/>
    <property type="project" value="UniProtKB-UniRule"/>
</dbReference>
<evidence type="ECO:0000256" key="14">
    <source>
        <dbReference type="RuleBase" id="RU000504"/>
    </source>
</evidence>
<dbReference type="Gene3D" id="3.40.1380.20">
    <property type="entry name" value="Pyruvate kinase, C-terminal domain"/>
    <property type="match status" value="1"/>
</dbReference>
<keyword evidence="6" id="KW-0479">Metal-binding</keyword>
<dbReference type="InterPro" id="IPR040442">
    <property type="entry name" value="Pyrv_kinase-like_dom_sf"/>
</dbReference>
<dbReference type="InterPro" id="IPR015813">
    <property type="entry name" value="Pyrv/PenolPyrv_kinase-like_dom"/>
</dbReference>
<dbReference type="NCBIfam" id="NF004491">
    <property type="entry name" value="PRK05826.1"/>
    <property type="match status" value="1"/>
</dbReference>
<evidence type="ECO:0000256" key="4">
    <source>
        <dbReference type="ARBA" id="ARBA00012142"/>
    </source>
</evidence>
<accession>A0A9D1L4N7</accession>
<evidence type="ECO:0000256" key="3">
    <source>
        <dbReference type="ARBA" id="ARBA00008663"/>
    </source>
</evidence>
<reference evidence="17" key="1">
    <citation type="submission" date="2020-10" db="EMBL/GenBank/DDBJ databases">
        <authorList>
            <person name="Gilroy R."/>
        </authorList>
    </citation>
    <scope>NUCLEOTIDE SEQUENCE</scope>
    <source>
        <strain evidence="17">CHK197-8231</strain>
    </source>
</reference>
<keyword evidence="7" id="KW-0547">Nucleotide-binding</keyword>
<protein>
    <recommendedName>
        <fullName evidence="4 13">Pyruvate kinase</fullName>
        <ecNumber evidence="4 13">2.7.1.40</ecNumber>
    </recommendedName>
</protein>
<evidence type="ECO:0000256" key="8">
    <source>
        <dbReference type="ARBA" id="ARBA00022777"/>
    </source>
</evidence>
<evidence type="ECO:0000259" key="15">
    <source>
        <dbReference type="Pfam" id="PF00224"/>
    </source>
</evidence>
<evidence type="ECO:0000256" key="9">
    <source>
        <dbReference type="ARBA" id="ARBA00022840"/>
    </source>
</evidence>
<dbReference type="NCBIfam" id="NF004978">
    <property type="entry name" value="PRK06354.1"/>
    <property type="match status" value="1"/>
</dbReference>
<evidence type="ECO:0000256" key="1">
    <source>
        <dbReference type="ARBA" id="ARBA00001958"/>
    </source>
</evidence>
<dbReference type="GO" id="GO:0004743">
    <property type="term" value="F:pyruvate kinase activity"/>
    <property type="evidence" value="ECO:0007669"/>
    <property type="project" value="UniProtKB-UniRule"/>
</dbReference>